<comment type="caution">
    <text evidence="3">The sequence shown here is derived from an EMBL/GenBank/DDBJ whole genome shotgun (WGS) entry which is preliminary data.</text>
</comment>
<feature type="domain" description="PARG catalytic Macro" evidence="2">
    <location>
        <begin position="100"/>
        <end position="138"/>
    </location>
</feature>
<dbReference type="GO" id="GO:1990966">
    <property type="term" value="P:ATP generation from poly-ADP-D-ribose"/>
    <property type="evidence" value="ECO:0007669"/>
    <property type="project" value="TreeGrafter"/>
</dbReference>
<dbReference type="GO" id="GO:0009225">
    <property type="term" value="P:nucleotide-sugar metabolic process"/>
    <property type="evidence" value="ECO:0007669"/>
    <property type="project" value="TreeGrafter"/>
</dbReference>
<dbReference type="InterPro" id="IPR007724">
    <property type="entry name" value="Poly_GlycHdrlase"/>
</dbReference>
<evidence type="ECO:0000313" key="3">
    <source>
        <dbReference type="EMBL" id="GFO33563.1"/>
    </source>
</evidence>
<proteinExistence type="predicted"/>
<dbReference type="GO" id="GO:0005634">
    <property type="term" value="C:nucleus"/>
    <property type="evidence" value="ECO:0007669"/>
    <property type="project" value="TreeGrafter"/>
</dbReference>
<gene>
    <name evidence="3" type="ORF">PoB_006006800</name>
</gene>
<evidence type="ECO:0000313" key="4">
    <source>
        <dbReference type="Proteomes" id="UP000735302"/>
    </source>
</evidence>
<protein>
    <recommendedName>
        <fullName evidence="2">PARG catalytic Macro domain-containing protein</fullName>
    </recommendedName>
</protein>
<reference evidence="3 4" key="1">
    <citation type="journal article" date="2021" name="Elife">
        <title>Chloroplast acquisition without the gene transfer in kleptoplastic sea slugs, Plakobranchus ocellatus.</title>
        <authorList>
            <person name="Maeda T."/>
            <person name="Takahashi S."/>
            <person name="Yoshida T."/>
            <person name="Shimamura S."/>
            <person name="Takaki Y."/>
            <person name="Nagai Y."/>
            <person name="Toyoda A."/>
            <person name="Suzuki Y."/>
            <person name="Arimoto A."/>
            <person name="Ishii H."/>
            <person name="Satoh N."/>
            <person name="Nishiyama T."/>
            <person name="Hasebe M."/>
            <person name="Maruyama T."/>
            <person name="Minagawa J."/>
            <person name="Obokata J."/>
            <person name="Shigenobu S."/>
        </authorList>
    </citation>
    <scope>NUCLEOTIDE SEQUENCE [LARGE SCALE GENOMIC DNA]</scope>
</reference>
<dbReference type="GO" id="GO:0005975">
    <property type="term" value="P:carbohydrate metabolic process"/>
    <property type="evidence" value="ECO:0007669"/>
    <property type="project" value="InterPro"/>
</dbReference>
<feature type="active site" evidence="1">
    <location>
        <position position="136"/>
    </location>
</feature>
<feature type="active site" evidence="1">
    <location>
        <position position="137"/>
    </location>
</feature>
<evidence type="ECO:0000259" key="2">
    <source>
        <dbReference type="Pfam" id="PF05028"/>
    </source>
</evidence>
<sequence>MRSDVIFSLLAGAFLNRLDIKAYAPVYSSRVKQARHQTSMEKLFTGVQLNKLRCLVNCFYFGLTNPALISNRNLTFVHSQTGRGKLLQYVTDFNPVEMPLATNLTHNIEDIPGAIWADFANKRFGGGVFNKGQVQEEI</sequence>
<dbReference type="PANTHER" id="PTHR12837:SF0">
    <property type="entry name" value="POLY(ADP-RIBOSE) GLYCOHYDROLASE"/>
    <property type="match status" value="1"/>
</dbReference>
<organism evidence="3 4">
    <name type="scientific">Plakobranchus ocellatus</name>
    <dbReference type="NCBI Taxonomy" id="259542"/>
    <lineage>
        <taxon>Eukaryota</taxon>
        <taxon>Metazoa</taxon>
        <taxon>Spiralia</taxon>
        <taxon>Lophotrochozoa</taxon>
        <taxon>Mollusca</taxon>
        <taxon>Gastropoda</taxon>
        <taxon>Heterobranchia</taxon>
        <taxon>Euthyneura</taxon>
        <taxon>Panpulmonata</taxon>
        <taxon>Sacoglossa</taxon>
        <taxon>Placobranchoidea</taxon>
        <taxon>Plakobranchidae</taxon>
        <taxon>Plakobranchus</taxon>
    </lineage>
</organism>
<evidence type="ECO:0000256" key="1">
    <source>
        <dbReference type="PIRSR" id="PIRSR607724-1"/>
    </source>
</evidence>
<dbReference type="EMBL" id="BLXT01006784">
    <property type="protein sequence ID" value="GFO33563.1"/>
    <property type="molecule type" value="Genomic_DNA"/>
</dbReference>
<feature type="active site" evidence="1">
    <location>
        <position position="118"/>
    </location>
</feature>
<dbReference type="AlphaFoldDB" id="A0AAV4CNU1"/>
<dbReference type="InterPro" id="IPR046372">
    <property type="entry name" value="PARG_cat_C"/>
</dbReference>
<name>A0AAV4CNU1_9GAST</name>
<dbReference type="GO" id="GO:0006282">
    <property type="term" value="P:regulation of DNA repair"/>
    <property type="evidence" value="ECO:0007669"/>
    <property type="project" value="InterPro"/>
</dbReference>
<dbReference type="GO" id="GO:0005737">
    <property type="term" value="C:cytoplasm"/>
    <property type="evidence" value="ECO:0007669"/>
    <property type="project" value="TreeGrafter"/>
</dbReference>
<dbReference type="GO" id="GO:0004649">
    <property type="term" value="F:poly(ADP-ribose) glycohydrolase activity"/>
    <property type="evidence" value="ECO:0007669"/>
    <property type="project" value="InterPro"/>
</dbReference>
<dbReference type="Pfam" id="PF05028">
    <property type="entry name" value="PARG_cat_C"/>
    <property type="match status" value="1"/>
</dbReference>
<keyword evidence="4" id="KW-1185">Reference proteome</keyword>
<dbReference type="Proteomes" id="UP000735302">
    <property type="component" value="Unassembled WGS sequence"/>
</dbReference>
<accession>A0AAV4CNU1</accession>
<dbReference type="PANTHER" id="PTHR12837">
    <property type="entry name" value="POLY ADP-RIBOSE GLYCOHYDROLASE"/>
    <property type="match status" value="1"/>
</dbReference>